<name>A0A7K1FMF7_9ACTN</name>
<evidence type="ECO:0000259" key="8">
    <source>
        <dbReference type="PROSITE" id="PS52004"/>
    </source>
</evidence>
<dbReference type="InterPro" id="IPR016039">
    <property type="entry name" value="Thiolase-like"/>
</dbReference>
<dbReference type="SUPFAM" id="SSF47336">
    <property type="entry name" value="ACP-like"/>
    <property type="match status" value="1"/>
</dbReference>
<keyword evidence="5" id="KW-0012">Acyltransferase</keyword>
<dbReference type="SUPFAM" id="SSF53901">
    <property type="entry name" value="Thiolase-like"/>
    <property type="match status" value="1"/>
</dbReference>
<dbReference type="RefSeq" id="WP_154769368.1">
    <property type="nucleotide sequence ID" value="NZ_WLYK01000006.1"/>
</dbReference>
<dbReference type="FunFam" id="1.10.1200.10:FF:000016">
    <property type="entry name" value="Non-ribosomal peptide synthase"/>
    <property type="match status" value="1"/>
</dbReference>
<dbReference type="InterPro" id="IPR029058">
    <property type="entry name" value="AB_hydrolase_fold"/>
</dbReference>
<evidence type="ECO:0000259" key="7">
    <source>
        <dbReference type="PROSITE" id="PS50075"/>
    </source>
</evidence>
<feature type="domain" description="Ketosynthase family 3 (KS3)" evidence="8">
    <location>
        <begin position="12"/>
        <end position="436"/>
    </location>
</feature>
<dbReference type="InterPro" id="IPR036736">
    <property type="entry name" value="ACP-like_sf"/>
</dbReference>
<dbReference type="SUPFAM" id="SSF51735">
    <property type="entry name" value="NAD(P)-binding Rossmann-fold domains"/>
    <property type="match status" value="2"/>
</dbReference>
<dbReference type="InterPro" id="IPR014031">
    <property type="entry name" value="Ketoacyl_synth_C"/>
</dbReference>
<dbReference type="PROSITE" id="PS50075">
    <property type="entry name" value="CARRIER"/>
    <property type="match status" value="1"/>
</dbReference>
<dbReference type="Gene3D" id="3.40.366.10">
    <property type="entry name" value="Malonyl-Coenzyme A Acyl Carrier Protein, domain 2"/>
    <property type="match status" value="1"/>
</dbReference>
<dbReference type="SMART" id="SM00823">
    <property type="entry name" value="PKS_PP"/>
    <property type="match status" value="1"/>
</dbReference>
<dbReference type="InterPro" id="IPR013968">
    <property type="entry name" value="PKS_KR"/>
</dbReference>
<dbReference type="PROSITE" id="PS52004">
    <property type="entry name" value="KS3_2"/>
    <property type="match status" value="1"/>
</dbReference>
<gene>
    <name evidence="9" type="ORF">GIS00_15485</name>
</gene>
<dbReference type="SUPFAM" id="SSF55048">
    <property type="entry name" value="Probable ACP-binding domain of malonyl-CoA ACP transacylase"/>
    <property type="match status" value="1"/>
</dbReference>
<dbReference type="InterPro" id="IPR020806">
    <property type="entry name" value="PKS_PP-bd"/>
</dbReference>
<dbReference type="InterPro" id="IPR016036">
    <property type="entry name" value="Malonyl_transacylase_ACP-bd"/>
</dbReference>
<dbReference type="CDD" id="cd08953">
    <property type="entry name" value="KR_2_SDR_x"/>
    <property type="match status" value="1"/>
</dbReference>
<dbReference type="CDD" id="cd00833">
    <property type="entry name" value="PKS"/>
    <property type="match status" value="1"/>
</dbReference>
<evidence type="ECO:0000256" key="2">
    <source>
        <dbReference type="ARBA" id="ARBA00022450"/>
    </source>
</evidence>
<dbReference type="InterPro" id="IPR014043">
    <property type="entry name" value="Acyl_transferase_dom"/>
</dbReference>
<dbReference type="InterPro" id="IPR014030">
    <property type="entry name" value="Ketoacyl_synth_N"/>
</dbReference>
<keyword evidence="4" id="KW-0808">Transferase</keyword>
<feature type="domain" description="Carrier" evidence="7">
    <location>
        <begin position="1455"/>
        <end position="1531"/>
    </location>
</feature>
<dbReference type="SMART" id="SM00827">
    <property type="entry name" value="PKS_AT"/>
    <property type="match status" value="1"/>
</dbReference>
<dbReference type="PROSITE" id="PS00012">
    <property type="entry name" value="PHOSPHOPANTETHEINE"/>
    <property type="match status" value="1"/>
</dbReference>
<dbReference type="InterPro" id="IPR006162">
    <property type="entry name" value="Ppantetheine_attach_site"/>
</dbReference>
<dbReference type="EMBL" id="WLYK01000006">
    <property type="protein sequence ID" value="MTD15345.1"/>
    <property type="molecule type" value="Genomic_DNA"/>
</dbReference>
<comment type="cofactor">
    <cofactor evidence="1">
        <name>pantetheine 4'-phosphate</name>
        <dbReference type="ChEBI" id="CHEBI:47942"/>
    </cofactor>
</comment>
<evidence type="ECO:0000256" key="6">
    <source>
        <dbReference type="SAM" id="MobiDB-lite"/>
    </source>
</evidence>
<proteinExistence type="predicted"/>
<dbReference type="InterPro" id="IPR009081">
    <property type="entry name" value="PP-bd_ACP"/>
</dbReference>
<dbReference type="SMART" id="SM00825">
    <property type="entry name" value="PKS_KS"/>
    <property type="match status" value="1"/>
</dbReference>
<dbReference type="GO" id="GO:0031177">
    <property type="term" value="F:phosphopantetheine binding"/>
    <property type="evidence" value="ECO:0007669"/>
    <property type="project" value="InterPro"/>
</dbReference>
<sequence length="1591" mass="167062">MSHPVDPQLPGAERIAVIGMAGRFPGADDVDEFWSNLAGGVEAFTSFDDDDLLAAGVDPAQLADPRYVRVRPVLRDVRSFDAEFFGYSPREAVLTDPQHRLFLETSWQALESAGYASPEDRGQVGVFAGCNVSTYLLSRPNVMSLGVDTDALMIGNDKDALATGVAYRLDLRGPAVAVQTFCSTSLVAVHLASEALRQGDCDLALAGGVSIRVPDRVGHLYQEGNQASPDGHVRTFDALGRGSMFGDGVAVVALKRLNRALADRDTVLAVLRGSAINNDGGVKFSYQAPSIDGQRRCVARALDRSGVRPEEISYVEAHGTATVVGDPMEVAALTDAFGSTAQRQFCVLGSVKPNVGHLDRASGATGLIKVVQSLRHEMIPGTLHFTAPNPDIDFAASPFRVTSGPTSWPRTPGRPRRAGLSSLGTGGTNAHAVVEEAPLPAPRPPRRRRWQVLPVSARTEQAREQAAGRLAAALQRDVDLDLGDVAYTLQQGRRSMAHRTVVVAETGTGAAAALSGPRPSRHETTVGRPVGLLIAGVGEQYPGMVAALMTDEPDYRRDVLECVGLLGLPSPEALSPIFATATADPVDDELARLLGRAPTRPAATDPALVQPAVFVAEYALARLLQRWGVQPEVMLGYSLGEYVAACLSGVLSLPDALALVAHRARLIAALPSGAMLAVAADDRRIHAVLGSLEDRELDVAVHTPGQLTLAGTLPAVAAAAAALTAAGIGCRQLDTASAFHSRLLAPAAAPLTAWVAEHITVHPPRIPYVSNVTGGVVTPELLADPGYWARHMCGTVEFGRGASTLLAAVPDAMLVEVGPGQSLGALTRSHPDCAQARWPLVTGTLPSAMERRDPHQALAETVGRLWLSGVPVDFKALHTEGSDGPHWTPGRVPLPTYPFQRQEYWLEAPEGPAPAAAGAATGIDLSDPTAVLTALPKLPDAEWISTPTWRSEVLRPPSAAPATWLVHTAAGAGDALAEPLLRRLRAEGSTVLTLRPGPGFAITADGFEVRPGDPADIAAALRVVVDRGLRPDRMLHLWSLSDGSTARGLFAVTAFARAAGDLGLDGWIMDLVVQGAHAVLPGDRVDPAGALLTGPARLVPVEYPRCRTRLIDLGPDLHPDVLAAELLSPPTDQVVALRGRRRWLPGHSVVPDTTVVAPGFRQGGVYLITGGLGGIGLAMAIRLARDVRARLVLMGRTPVPAEHERAAVLAAPGTPAEVRRRLLGLQELADLGAAVLTVTGDVSEPEDVRRAVRLAESSFGPLDGVLHCAGVPALGLMQFKTAADMERVLAPKVAGTRALLAALADRPPSFLVLFSSTTSITGGGAGQVDYCAANAYLDAVAQSDPLPGTVVVSVGWGEWTWNGWTVGLDGYDEGSRQFFEAYRAQFGVDFEQGWQILGRVLASGERHVHVSTQDLPTLVAMSRLSSIERHQGAVRKARDALGRHPRPPLGTPYQAPATPDQEALAGLWSEALGIEEIGVDDNFFELGGNSLIGMEIIAGVREQLGVPFLPPHILYQAPTVALLAAEAAASRAAVPATAGTGDIAGPPAGAGPGHGPEPRHAAGAAASPAATASGEGNRYLQRRRTLGGGRG</sequence>
<dbReference type="Pfam" id="PF16197">
    <property type="entry name" value="KAsynt_C_assoc"/>
    <property type="match status" value="1"/>
</dbReference>
<feature type="compositionally biased region" description="Low complexity" evidence="6">
    <location>
        <begin position="1561"/>
        <end position="1576"/>
    </location>
</feature>
<protein>
    <submittedName>
        <fullName evidence="9">SDR family NAD(P)-dependent oxidoreductase</fullName>
    </submittedName>
</protein>
<evidence type="ECO:0000256" key="5">
    <source>
        <dbReference type="ARBA" id="ARBA00023315"/>
    </source>
</evidence>
<dbReference type="Proteomes" id="UP000460221">
    <property type="component" value="Unassembled WGS sequence"/>
</dbReference>
<comment type="caution">
    <text evidence="9">The sequence shown here is derived from an EMBL/GenBank/DDBJ whole genome shotgun (WGS) entry which is preliminary data.</text>
</comment>
<dbReference type="GO" id="GO:0044550">
    <property type="term" value="P:secondary metabolite biosynthetic process"/>
    <property type="evidence" value="ECO:0007669"/>
    <property type="project" value="UniProtKB-ARBA"/>
</dbReference>
<dbReference type="Gene3D" id="3.30.70.3290">
    <property type="match status" value="1"/>
</dbReference>
<dbReference type="Gene3D" id="3.40.50.720">
    <property type="entry name" value="NAD(P)-binding Rossmann-like Domain"/>
    <property type="match status" value="1"/>
</dbReference>
<dbReference type="GO" id="GO:0004312">
    <property type="term" value="F:fatty acid synthase activity"/>
    <property type="evidence" value="ECO:0007669"/>
    <property type="project" value="TreeGrafter"/>
</dbReference>
<reference evidence="9 10" key="1">
    <citation type="submission" date="2019-11" db="EMBL/GenBank/DDBJ databases">
        <authorList>
            <person name="Jiang L.-Q."/>
        </authorList>
    </citation>
    <scope>NUCLEOTIDE SEQUENCE [LARGE SCALE GENOMIC DNA]</scope>
    <source>
        <strain evidence="9 10">YIM 132087</strain>
    </source>
</reference>
<keyword evidence="2" id="KW-0596">Phosphopantetheine</keyword>
<dbReference type="InterPro" id="IPR020841">
    <property type="entry name" value="PKS_Beta-ketoAc_synthase_dom"/>
</dbReference>
<dbReference type="SMART" id="SM00822">
    <property type="entry name" value="PKS_KR"/>
    <property type="match status" value="1"/>
</dbReference>
<dbReference type="InterPro" id="IPR032821">
    <property type="entry name" value="PKS_assoc"/>
</dbReference>
<dbReference type="Pfam" id="PF00109">
    <property type="entry name" value="ketoacyl-synt"/>
    <property type="match status" value="1"/>
</dbReference>
<dbReference type="SUPFAM" id="SSF52151">
    <property type="entry name" value="FabD/lysophospholipase-like"/>
    <property type="match status" value="1"/>
</dbReference>
<dbReference type="Gene3D" id="3.40.50.1820">
    <property type="entry name" value="alpha/beta hydrolase"/>
    <property type="match status" value="1"/>
</dbReference>
<dbReference type="GO" id="GO:0006633">
    <property type="term" value="P:fatty acid biosynthetic process"/>
    <property type="evidence" value="ECO:0007669"/>
    <property type="project" value="TreeGrafter"/>
</dbReference>
<evidence type="ECO:0000313" key="10">
    <source>
        <dbReference type="Proteomes" id="UP000460221"/>
    </source>
</evidence>
<organism evidence="9 10">
    <name type="scientific">Nakamurella alba</name>
    <dbReference type="NCBI Taxonomy" id="2665158"/>
    <lineage>
        <taxon>Bacteria</taxon>
        <taxon>Bacillati</taxon>
        <taxon>Actinomycetota</taxon>
        <taxon>Actinomycetes</taxon>
        <taxon>Nakamurellales</taxon>
        <taxon>Nakamurellaceae</taxon>
        <taxon>Nakamurella</taxon>
    </lineage>
</organism>
<evidence type="ECO:0000256" key="3">
    <source>
        <dbReference type="ARBA" id="ARBA00022553"/>
    </source>
</evidence>
<dbReference type="InterPro" id="IPR001227">
    <property type="entry name" value="Ac_transferase_dom_sf"/>
</dbReference>
<dbReference type="PANTHER" id="PTHR43775:SF51">
    <property type="entry name" value="INACTIVE PHENOLPHTHIOCEROL SYNTHESIS POLYKETIDE SYNTHASE TYPE I PKS1-RELATED"/>
    <property type="match status" value="1"/>
</dbReference>
<dbReference type="Pfam" id="PF08659">
    <property type="entry name" value="KR"/>
    <property type="match status" value="1"/>
</dbReference>
<keyword evidence="3" id="KW-0597">Phosphoprotein</keyword>
<feature type="region of interest" description="Disordered" evidence="6">
    <location>
        <begin position="1540"/>
        <end position="1591"/>
    </location>
</feature>
<dbReference type="Gene3D" id="3.40.47.10">
    <property type="match status" value="1"/>
</dbReference>
<dbReference type="InterPro" id="IPR050091">
    <property type="entry name" value="PKS_NRPS_Biosynth_Enz"/>
</dbReference>
<dbReference type="InterPro" id="IPR057326">
    <property type="entry name" value="KR_dom"/>
</dbReference>
<dbReference type="Pfam" id="PF00550">
    <property type="entry name" value="PP-binding"/>
    <property type="match status" value="1"/>
</dbReference>
<evidence type="ECO:0000313" key="9">
    <source>
        <dbReference type="EMBL" id="MTD15345.1"/>
    </source>
</evidence>
<dbReference type="InterPro" id="IPR036291">
    <property type="entry name" value="NAD(P)-bd_dom_sf"/>
</dbReference>
<dbReference type="Pfam" id="PF02801">
    <property type="entry name" value="Ketoacyl-synt_C"/>
    <property type="match status" value="1"/>
</dbReference>
<dbReference type="InterPro" id="IPR016035">
    <property type="entry name" value="Acyl_Trfase/lysoPLipase"/>
</dbReference>
<keyword evidence="10" id="KW-1185">Reference proteome</keyword>
<evidence type="ECO:0000256" key="4">
    <source>
        <dbReference type="ARBA" id="ARBA00022679"/>
    </source>
</evidence>
<accession>A0A7K1FMF7</accession>
<dbReference type="PANTHER" id="PTHR43775">
    <property type="entry name" value="FATTY ACID SYNTHASE"/>
    <property type="match status" value="1"/>
</dbReference>
<evidence type="ECO:0000256" key="1">
    <source>
        <dbReference type="ARBA" id="ARBA00001957"/>
    </source>
</evidence>
<dbReference type="Pfam" id="PF00698">
    <property type="entry name" value="Acyl_transf_1"/>
    <property type="match status" value="1"/>
</dbReference>